<reference evidence="5 6" key="1">
    <citation type="journal article" date="2021" name="Int. J. Syst. Evol. Microbiol.">
        <title>Amazonocrinis nigriterrae gen. nov., sp. nov., Atlanticothrix silvestris gen. nov., sp. nov. and Dendronalium phyllosphericum gen. nov., sp. nov., nostocacean cyanobacteria from Brazilian environments.</title>
        <authorList>
            <person name="Alvarenga D.O."/>
            <person name="Andreote A.P.D."/>
            <person name="Branco L.H.Z."/>
            <person name="Delbaje E."/>
            <person name="Cruz R.B."/>
            <person name="Varani A.M."/>
            <person name="Fiore M.F."/>
        </authorList>
    </citation>
    <scope>NUCLEOTIDE SEQUENCE [LARGE SCALE GENOMIC DNA]</scope>
    <source>
        <strain evidence="5 6">CENA67</strain>
    </source>
</reference>
<dbReference type="Proteomes" id="UP000632766">
    <property type="component" value="Unassembled WGS sequence"/>
</dbReference>
<dbReference type="InterPro" id="IPR038673">
    <property type="entry name" value="OprB_sf"/>
</dbReference>
<organism evidence="5 6">
    <name type="scientific">Amazonocrinis nigriterrae CENA67</name>
    <dbReference type="NCBI Taxonomy" id="2794033"/>
    <lineage>
        <taxon>Bacteria</taxon>
        <taxon>Bacillati</taxon>
        <taxon>Cyanobacteriota</taxon>
        <taxon>Cyanophyceae</taxon>
        <taxon>Nostocales</taxon>
        <taxon>Nostocaceae</taxon>
        <taxon>Amazonocrinis</taxon>
        <taxon>Amazonocrinis nigriterrae</taxon>
    </lineage>
</organism>
<evidence type="ECO:0000313" key="5">
    <source>
        <dbReference type="EMBL" id="MBH8563051.1"/>
    </source>
</evidence>
<name>A0A8J7HNR4_9NOST</name>
<keyword evidence="3" id="KW-0175">Coiled coil</keyword>
<evidence type="ECO:0000256" key="1">
    <source>
        <dbReference type="ARBA" id="ARBA00008769"/>
    </source>
</evidence>
<feature type="domain" description="SLH" evidence="4">
    <location>
        <begin position="127"/>
        <end position="191"/>
    </location>
</feature>
<protein>
    <submittedName>
        <fullName evidence="5">Iron uptake porin</fullName>
    </submittedName>
</protein>
<dbReference type="AlphaFoldDB" id="A0A8J7HNR4"/>
<comment type="caution">
    <text evidence="5">The sequence shown here is derived from an EMBL/GenBank/DDBJ whole genome shotgun (WGS) entry which is preliminary data.</text>
</comment>
<sequence length="604" mass="65380">MRLNLISGMSILYLIVLGVPALAEISEPTNIGLEGTVTNDSISPTISTTSKATETTITPSATQLSQLAPVSYSQNQAAFLTTANNQSVFDITTTPTDETDSLLLPFTLVQNAQTNTDSDAPMAQVTSVSQLKDVQPTDWAFNALQSLVERYGCIAGYPDNLYRGNRALTRYEFAAGLNACLERVNELIATATSDLVKTEDLATIKRLQEEFAAELATLRGRIDTLEARTAELEANQFSTTTKLSGQVIIAVNSGGFSGERIIDPTGKEIASSDPNTTVVYRAAIDLDTSFFGTDQLKIRLDTGNNNGINNTPGFLEPNFGSVLDFSIKPPTNSNLGVSRLYYTFKPFQDFTVSVGPEIRTTDYVDYNSYAYLSFRDFSTFAFINNQLLFPVNGPSAGAAIDWKPGGGALTVRALYAAAEANNPGSNGFVRGVAPFTRLLYPAGGGQLGLFGDTYQGTVELEYAPSKVFAIRLQYSNGELFNNHYDVFGANFELTFSPKLAIFGRYGYGNYDNTSFGDIKPNYWMAGVAFPDLFSRGALAGIAVGQPFIASEIGNNTQTNFEGFYNFRVSDNIQVTPLIQVITNSSNQDANGTIVTGTLRTVFSF</sequence>
<feature type="coiled-coil region" evidence="3">
    <location>
        <begin position="208"/>
        <end position="235"/>
    </location>
</feature>
<dbReference type="Pfam" id="PF00395">
    <property type="entry name" value="SLH"/>
    <property type="match status" value="1"/>
</dbReference>
<proteinExistence type="inferred from homology"/>
<evidence type="ECO:0000256" key="3">
    <source>
        <dbReference type="SAM" id="Coils"/>
    </source>
</evidence>
<dbReference type="EMBL" id="JAECZC010000019">
    <property type="protein sequence ID" value="MBH8563051.1"/>
    <property type="molecule type" value="Genomic_DNA"/>
</dbReference>
<evidence type="ECO:0000313" key="6">
    <source>
        <dbReference type="Proteomes" id="UP000632766"/>
    </source>
</evidence>
<keyword evidence="6" id="KW-1185">Reference proteome</keyword>
<dbReference type="NCBIfam" id="NF033921">
    <property type="entry name" value="por_somb"/>
    <property type="match status" value="1"/>
</dbReference>
<dbReference type="InterPro" id="IPR007049">
    <property type="entry name" value="Carb-sel_porin_OprB"/>
</dbReference>
<evidence type="ECO:0000259" key="4">
    <source>
        <dbReference type="PROSITE" id="PS51272"/>
    </source>
</evidence>
<dbReference type="PANTHER" id="PTHR43308:SF1">
    <property type="entry name" value="OUTER MEMBRANE PROTEIN ALPHA"/>
    <property type="match status" value="1"/>
</dbReference>
<dbReference type="GO" id="GO:0016020">
    <property type="term" value="C:membrane"/>
    <property type="evidence" value="ECO:0007669"/>
    <property type="project" value="InterPro"/>
</dbReference>
<comment type="similarity">
    <text evidence="1 2">Belongs to the OprB family.</text>
</comment>
<dbReference type="Pfam" id="PF04966">
    <property type="entry name" value="OprB"/>
    <property type="match status" value="1"/>
</dbReference>
<evidence type="ECO:0000256" key="2">
    <source>
        <dbReference type="RuleBase" id="RU363072"/>
    </source>
</evidence>
<dbReference type="InterPro" id="IPR051465">
    <property type="entry name" value="Cell_Envelope_Struct_Comp"/>
</dbReference>
<dbReference type="PANTHER" id="PTHR43308">
    <property type="entry name" value="OUTER MEMBRANE PROTEIN ALPHA-RELATED"/>
    <property type="match status" value="1"/>
</dbReference>
<dbReference type="InterPro" id="IPR047684">
    <property type="entry name" value="Por_som-like"/>
</dbReference>
<gene>
    <name evidence="5" type="ORF">I8748_12815</name>
</gene>
<dbReference type="PROSITE" id="PS51272">
    <property type="entry name" value="SLH"/>
    <property type="match status" value="1"/>
</dbReference>
<dbReference type="InterPro" id="IPR001119">
    <property type="entry name" value="SLH_dom"/>
</dbReference>
<dbReference type="Gene3D" id="2.40.160.180">
    <property type="entry name" value="Carbohydrate-selective porin OprB"/>
    <property type="match status" value="1"/>
</dbReference>
<dbReference type="GO" id="GO:0008643">
    <property type="term" value="P:carbohydrate transport"/>
    <property type="evidence" value="ECO:0007669"/>
    <property type="project" value="InterPro"/>
</dbReference>
<dbReference type="GO" id="GO:0015288">
    <property type="term" value="F:porin activity"/>
    <property type="evidence" value="ECO:0007669"/>
    <property type="project" value="InterPro"/>
</dbReference>
<accession>A0A8J7HNR4</accession>